<keyword evidence="2" id="KW-1185">Reference proteome</keyword>
<dbReference type="InterPro" id="IPR011008">
    <property type="entry name" value="Dimeric_a/b-barrel"/>
</dbReference>
<dbReference type="PANTHER" id="PTHR43239">
    <property type="entry name" value="UPF0734 PROTEIN DDB_G0273871/DDB_G0273177"/>
    <property type="match status" value="1"/>
</dbReference>
<proteinExistence type="predicted"/>
<reference evidence="1" key="1">
    <citation type="submission" date="2016-10" db="EMBL/GenBank/DDBJ databases">
        <authorList>
            <person name="Benchimol M."/>
            <person name="Almeida L.G."/>
            <person name="Vasconcelos A.T."/>
            <person name="Perreira-Neves A."/>
            <person name="Rosa I.A."/>
            <person name="Tasca T."/>
            <person name="Bogo M.R."/>
            <person name="de Souza W."/>
        </authorList>
    </citation>
    <scope>NUCLEOTIDE SEQUENCE [LARGE SCALE GENOMIC DNA]</scope>
    <source>
        <strain evidence="1">K</strain>
    </source>
</reference>
<dbReference type="AlphaFoldDB" id="A0A1J4JY88"/>
<sequence>MTDYKAGYPEEPYKQPFKRYCQTLDLKDDPKLIEEYKHWHSPEYNWPEIPAGIKAVGILSMEIYILGNRLFMIVETPADFEWDSAFAKLSKMERQAEWEDFVAKFQMAKPGAASAEKWQLMERIFTLPK</sequence>
<protein>
    <recommendedName>
        <fullName evidence="3">L-rhamnose mutarotase</fullName>
    </recommendedName>
</protein>
<dbReference type="InterPro" id="IPR052996">
    <property type="entry name" value="Carb_Metab_Mutarotase"/>
</dbReference>
<dbReference type="Proteomes" id="UP000179807">
    <property type="component" value="Unassembled WGS sequence"/>
</dbReference>
<dbReference type="SUPFAM" id="SSF54909">
    <property type="entry name" value="Dimeric alpha+beta barrel"/>
    <property type="match status" value="1"/>
</dbReference>
<accession>A0A1J4JY88</accession>
<organism evidence="1 2">
    <name type="scientific">Tritrichomonas foetus</name>
    <dbReference type="NCBI Taxonomy" id="1144522"/>
    <lineage>
        <taxon>Eukaryota</taxon>
        <taxon>Metamonada</taxon>
        <taxon>Parabasalia</taxon>
        <taxon>Tritrichomonadida</taxon>
        <taxon>Tritrichomonadidae</taxon>
        <taxon>Tritrichomonas</taxon>
    </lineage>
</organism>
<dbReference type="EMBL" id="MLAK01000804">
    <property type="protein sequence ID" value="OHT04119.1"/>
    <property type="molecule type" value="Genomic_DNA"/>
</dbReference>
<dbReference type="RefSeq" id="XP_068357255.1">
    <property type="nucleotide sequence ID" value="XM_068493089.1"/>
</dbReference>
<dbReference type="OrthoDB" id="9981546at2759"/>
<comment type="caution">
    <text evidence="1">The sequence shown here is derived from an EMBL/GenBank/DDBJ whole genome shotgun (WGS) entry which is preliminary data.</text>
</comment>
<dbReference type="VEuPathDB" id="TrichDB:TRFO_06423"/>
<name>A0A1J4JY88_9EUKA</name>
<dbReference type="Gene3D" id="3.30.70.100">
    <property type="match status" value="1"/>
</dbReference>
<dbReference type="GeneID" id="94827793"/>
<evidence type="ECO:0000313" key="1">
    <source>
        <dbReference type="EMBL" id="OHT04119.1"/>
    </source>
</evidence>
<evidence type="ECO:0000313" key="2">
    <source>
        <dbReference type="Proteomes" id="UP000179807"/>
    </source>
</evidence>
<dbReference type="InterPro" id="IPR008000">
    <property type="entry name" value="Rham/fucose_mutarotase"/>
</dbReference>
<gene>
    <name evidence="1" type="ORF">TRFO_06423</name>
</gene>
<dbReference type="PANTHER" id="PTHR43239:SF1">
    <property type="entry name" value="UPF0734 PROTEIN DDB_G0273871_DDB_G0273177"/>
    <property type="match status" value="1"/>
</dbReference>
<dbReference type="GO" id="GO:0016857">
    <property type="term" value="F:racemase and epimerase activity, acting on carbohydrates and derivatives"/>
    <property type="evidence" value="ECO:0007669"/>
    <property type="project" value="InterPro"/>
</dbReference>
<evidence type="ECO:0008006" key="3">
    <source>
        <dbReference type="Google" id="ProtNLM"/>
    </source>
</evidence>
<dbReference type="Pfam" id="PF05336">
    <property type="entry name" value="rhaM"/>
    <property type="match status" value="1"/>
</dbReference>